<sequence>MRRFFNGISVYEALLMGRDENDADAWCKAMHTRLELAGQGARSDDAAQPLARKFAERNLRSLPEICADQLRVHHRANHHGPPCKFRISWSSTSAKANFCGGNVLTVTHTGMRAAQAAWATTRAALTQHPLPRKTRVRRYVCLVSRGQVLSDAWKLRRQAIRDLVDWFGVRGHR</sequence>
<gene>
    <name evidence="1" type="ORF">L207DRAFT_579438</name>
</gene>
<dbReference type="Proteomes" id="UP000235786">
    <property type="component" value="Unassembled WGS sequence"/>
</dbReference>
<evidence type="ECO:0000313" key="1">
    <source>
        <dbReference type="EMBL" id="PMD44498.1"/>
    </source>
</evidence>
<keyword evidence="2" id="KW-1185">Reference proteome</keyword>
<reference evidence="1 2" key="1">
    <citation type="submission" date="2016-04" db="EMBL/GenBank/DDBJ databases">
        <title>A degradative enzymes factory behind the ericoid mycorrhizal symbiosis.</title>
        <authorList>
            <consortium name="DOE Joint Genome Institute"/>
            <person name="Martino E."/>
            <person name="Morin E."/>
            <person name="Grelet G."/>
            <person name="Kuo A."/>
            <person name="Kohler A."/>
            <person name="Daghino S."/>
            <person name="Barry K."/>
            <person name="Choi C."/>
            <person name="Cichocki N."/>
            <person name="Clum A."/>
            <person name="Copeland A."/>
            <person name="Hainaut M."/>
            <person name="Haridas S."/>
            <person name="Labutti K."/>
            <person name="Lindquist E."/>
            <person name="Lipzen A."/>
            <person name="Khouja H.-R."/>
            <person name="Murat C."/>
            <person name="Ohm R."/>
            <person name="Olson A."/>
            <person name="Spatafora J."/>
            <person name="Veneault-Fourrey C."/>
            <person name="Henrissat B."/>
            <person name="Grigoriev I."/>
            <person name="Martin F."/>
            <person name="Perotto S."/>
        </authorList>
    </citation>
    <scope>NUCLEOTIDE SEQUENCE [LARGE SCALE GENOMIC DNA]</scope>
    <source>
        <strain evidence="1 2">F</strain>
    </source>
</reference>
<dbReference type="EMBL" id="KZ613941">
    <property type="protein sequence ID" value="PMD44498.1"/>
    <property type="molecule type" value="Genomic_DNA"/>
</dbReference>
<organism evidence="1 2">
    <name type="scientific">Hyaloscypha variabilis (strain UAMH 11265 / GT02V1 / F)</name>
    <name type="common">Meliniomyces variabilis</name>
    <dbReference type="NCBI Taxonomy" id="1149755"/>
    <lineage>
        <taxon>Eukaryota</taxon>
        <taxon>Fungi</taxon>
        <taxon>Dikarya</taxon>
        <taxon>Ascomycota</taxon>
        <taxon>Pezizomycotina</taxon>
        <taxon>Leotiomycetes</taxon>
        <taxon>Helotiales</taxon>
        <taxon>Hyaloscyphaceae</taxon>
        <taxon>Hyaloscypha</taxon>
        <taxon>Hyaloscypha variabilis</taxon>
    </lineage>
</organism>
<name>A0A2J6S164_HYAVF</name>
<dbReference type="AlphaFoldDB" id="A0A2J6S164"/>
<accession>A0A2J6S164</accession>
<protein>
    <submittedName>
        <fullName evidence="1">Uncharacterized protein</fullName>
    </submittedName>
</protein>
<proteinExistence type="predicted"/>
<evidence type="ECO:0000313" key="2">
    <source>
        <dbReference type="Proteomes" id="UP000235786"/>
    </source>
</evidence>